<evidence type="ECO:0000256" key="1">
    <source>
        <dbReference type="SAM" id="MobiDB-lite"/>
    </source>
</evidence>
<proteinExistence type="predicted"/>
<name>A0A1Y1LNL1_PHOPY</name>
<feature type="region of interest" description="Disordered" evidence="1">
    <location>
        <begin position="177"/>
        <end position="212"/>
    </location>
</feature>
<dbReference type="EMBL" id="GEZM01052293">
    <property type="protein sequence ID" value="JAV74531.1"/>
    <property type="molecule type" value="Transcribed_RNA"/>
</dbReference>
<organism evidence="2">
    <name type="scientific">Photinus pyralis</name>
    <name type="common">Common eastern firefly</name>
    <name type="synonym">Lampyris pyralis</name>
    <dbReference type="NCBI Taxonomy" id="7054"/>
    <lineage>
        <taxon>Eukaryota</taxon>
        <taxon>Metazoa</taxon>
        <taxon>Ecdysozoa</taxon>
        <taxon>Arthropoda</taxon>
        <taxon>Hexapoda</taxon>
        <taxon>Insecta</taxon>
        <taxon>Pterygota</taxon>
        <taxon>Neoptera</taxon>
        <taxon>Endopterygota</taxon>
        <taxon>Coleoptera</taxon>
        <taxon>Polyphaga</taxon>
        <taxon>Elateriformia</taxon>
        <taxon>Elateroidea</taxon>
        <taxon>Lampyridae</taxon>
        <taxon>Lampyrinae</taxon>
        <taxon>Photinus</taxon>
    </lineage>
</organism>
<accession>A0A1Y1LNL1</accession>
<evidence type="ECO:0000313" key="2">
    <source>
        <dbReference type="EMBL" id="JAV74531.1"/>
    </source>
</evidence>
<dbReference type="AlphaFoldDB" id="A0A1Y1LNL1"/>
<sequence length="504" mass="58519">MRYQCQLSRQISTKQPTLNIPKTVFPPNIFLEDEISQLKEPEEPIQRPTFKSNLNKDLEMIIAKLKSPSIDESLKITTYTQVYLIICRCFYKIENDIERLKHKMKVNKHTVYPKLKPYNIHHNCETPLQVFLKPPLIENITNKEHKPANATIQDLPAKDCKTRFNLYFNTTQTSAVPLKGKNVPSKPPSKPKSSSQKEVKKLEDSDDDGYPVDEHFDPYAHIVTVPNKHLKSESETVIEEIVDEGTIPPPAVLCQFNFNLYVIIYVYLTEAVESIADLLELRSFKETPYPVIKEIEQPNHTRRLIDLKSLIIQENLENLKAKVILYNYRKASKLNWEKMEMERQLKSTNSDSSMWTVLQSYKGKVEKYNDKPVSYPVNIYEGDIQQMYDKVQHVTEATSTIDAKVDRLLPDHRNTATQKVYSKEDEVDDLEAYIEKVKSETSVHSLYDFKFSKETQKNIDDHASYQEHFYYSLSNSELSEFSIDSEQSDEDTCSEITTNSCCKN</sequence>
<protein>
    <submittedName>
        <fullName evidence="2">Uncharacterized protein</fullName>
    </submittedName>
</protein>
<reference evidence="2" key="1">
    <citation type="journal article" date="2016" name="Sci. Rep.">
        <title>Molecular characterization of firefly nuptial gifts: a multi-omics approach sheds light on postcopulatory sexual selection.</title>
        <authorList>
            <person name="Al-Wathiqui N."/>
            <person name="Fallon T.R."/>
            <person name="South A."/>
            <person name="Weng J.K."/>
            <person name="Lewis S.M."/>
        </authorList>
    </citation>
    <scope>NUCLEOTIDE SEQUENCE</scope>
</reference>